<proteinExistence type="predicted"/>
<gene>
    <name evidence="6" type="ORF">CG710_012120</name>
</gene>
<evidence type="ECO:0000259" key="5">
    <source>
        <dbReference type="PROSITE" id="PS51918"/>
    </source>
</evidence>
<keyword evidence="3" id="KW-0408">Iron</keyword>
<dbReference type="OrthoDB" id="9810775at2"/>
<dbReference type="InterPro" id="IPR006638">
    <property type="entry name" value="Elp3/MiaA/NifB-like_rSAM"/>
</dbReference>
<dbReference type="Proteomes" id="UP000216411">
    <property type="component" value="Unassembled WGS sequence"/>
</dbReference>
<dbReference type="Gene3D" id="3.20.20.70">
    <property type="entry name" value="Aldolase class I"/>
    <property type="match status" value="1"/>
</dbReference>
<dbReference type="InterPro" id="IPR050377">
    <property type="entry name" value="Radical_SAM_PqqE_MftC-like"/>
</dbReference>
<dbReference type="SUPFAM" id="SSF102114">
    <property type="entry name" value="Radical SAM enzymes"/>
    <property type="match status" value="1"/>
</dbReference>
<comment type="caution">
    <text evidence="6">The sequence shown here is derived from an EMBL/GenBank/DDBJ whole genome shotgun (WGS) entry which is preliminary data.</text>
</comment>
<evidence type="ECO:0000256" key="4">
    <source>
        <dbReference type="ARBA" id="ARBA00023014"/>
    </source>
</evidence>
<dbReference type="SMART" id="SM00729">
    <property type="entry name" value="Elp3"/>
    <property type="match status" value="1"/>
</dbReference>
<dbReference type="InterPro" id="IPR058240">
    <property type="entry name" value="rSAM_sf"/>
</dbReference>
<dbReference type="SFLD" id="SFLDG01067">
    <property type="entry name" value="SPASM/twitch_domain_containing"/>
    <property type="match status" value="1"/>
</dbReference>
<dbReference type="SFLD" id="SFLDS00029">
    <property type="entry name" value="Radical_SAM"/>
    <property type="match status" value="1"/>
</dbReference>
<dbReference type="InterPro" id="IPR007197">
    <property type="entry name" value="rSAM"/>
</dbReference>
<keyword evidence="7" id="KW-1185">Reference proteome</keyword>
<dbReference type="GO" id="GO:0051536">
    <property type="term" value="F:iron-sulfur cluster binding"/>
    <property type="evidence" value="ECO:0007669"/>
    <property type="project" value="UniProtKB-KW"/>
</dbReference>
<dbReference type="Pfam" id="PF04055">
    <property type="entry name" value="Radical_SAM"/>
    <property type="match status" value="1"/>
</dbReference>
<dbReference type="GO" id="GO:0003824">
    <property type="term" value="F:catalytic activity"/>
    <property type="evidence" value="ECO:0007669"/>
    <property type="project" value="InterPro"/>
</dbReference>
<evidence type="ECO:0000313" key="6">
    <source>
        <dbReference type="EMBL" id="RDY30908.1"/>
    </source>
</evidence>
<reference evidence="6 7" key="1">
    <citation type="journal article" date="2017" name="Genome Announc.">
        <title>Draft Genome Sequence of a Sporulating and Motile Strain of Lachnotalea glycerini Isolated from Water in Quebec City, Canada.</title>
        <authorList>
            <person name="Maheux A.F."/>
            <person name="Boudreau D.K."/>
            <person name="Berube E."/>
            <person name="Boissinot M."/>
            <person name="Raymond F."/>
            <person name="Brodeur S."/>
            <person name="Corbeil J."/>
            <person name="Isabel S."/>
            <person name="Omar R.F."/>
            <person name="Bergeron M.G."/>
        </authorList>
    </citation>
    <scope>NUCLEOTIDE SEQUENCE [LARGE SCALE GENOMIC DNA]</scope>
    <source>
        <strain evidence="6 7">CCRI-19302</strain>
    </source>
</reference>
<feature type="domain" description="Radical SAM core" evidence="5">
    <location>
        <begin position="11"/>
        <end position="230"/>
    </location>
</feature>
<dbReference type="CDD" id="cd01335">
    <property type="entry name" value="Radical_SAM"/>
    <property type="match status" value="1"/>
</dbReference>
<evidence type="ECO:0000313" key="7">
    <source>
        <dbReference type="Proteomes" id="UP000216411"/>
    </source>
</evidence>
<dbReference type="EMBL" id="NOKA02000025">
    <property type="protein sequence ID" value="RDY30908.1"/>
    <property type="molecule type" value="Genomic_DNA"/>
</dbReference>
<dbReference type="PANTHER" id="PTHR11228">
    <property type="entry name" value="RADICAL SAM DOMAIN PROTEIN"/>
    <property type="match status" value="1"/>
</dbReference>
<evidence type="ECO:0000256" key="1">
    <source>
        <dbReference type="ARBA" id="ARBA00022691"/>
    </source>
</evidence>
<dbReference type="AlphaFoldDB" id="A0A371JE00"/>
<dbReference type="InterPro" id="IPR013785">
    <property type="entry name" value="Aldolase_TIM"/>
</dbReference>
<evidence type="ECO:0000256" key="2">
    <source>
        <dbReference type="ARBA" id="ARBA00022723"/>
    </source>
</evidence>
<sequence>MLKAVVDRKGDESLKTLTINVHYQCNAKCIFCVVGIPDKVKEEKCLSLDAIYQELQKGIEKGCDSLCLSGGEPTIYDGIINVVSKAKQLGYKRIEIKTNGIKLSDKELVKDFSEAGVDIFCISVQGHNTKIHDNVVGVPGAFSHLLKAVEHVKNENKILYTPTCIQIANYKYLPDIAEFYKTINSDIICPTFIEPSGSANINFADVVPMYSQVIPYLYKAIEIINETNIKWNLHGFPLCMIKDYESKSLDVVDKTDVLAGTDIDNYSDYEKVTYRKKELKCNKCSLNIICNGPWKSYVDKYGFNEFQINVNSLTEIFPPQILIRKFFVH</sequence>
<accession>A0A371JE00</accession>
<keyword evidence="2" id="KW-0479">Metal-binding</keyword>
<keyword evidence="4" id="KW-0411">Iron-sulfur</keyword>
<dbReference type="PANTHER" id="PTHR11228:SF34">
    <property type="entry name" value="TUNGSTEN-CONTAINING ALDEHYDE FERREDOXIN OXIDOREDUCTASE COFACTOR MODIFYING PROTEIN"/>
    <property type="match status" value="1"/>
</dbReference>
<dbReference type="PROSITE" id="PS51918">
    <property type="entry name" value="RADICAL_SAM"/>
    <property type="match status" value="1"/>
</dbReference>
<evidence type="ECO:0000256" key="3">
    <source>
        <dbReference type="ARBA" id="ARBA00023004"/>
    </source>
</evidence>
<name>A0A371JE00_9FIRM</name>
<organism evidence="6 7">
    <name type="scientific">Lachnotalea glycerini</name>
    <dbReference type="NCBI Taxonomy" id="1763509"/>
    <lineage>
        <taxon>Bacteria</taxon>
        <taxon>Bacillati</taxon>
        <taxon>Bacillota</taxon>
        <taxon>Clostridia</taxon>
        <taxon>Lachnospirales</taxon>
        <taxon>Lachnospiraceae</taxon>
        <taxon>Lachnotalea</taxon>
    </lineage>
</organism>
<dbReference type="GO" id="GO:0046872">
    <property type="term" value="F:metal ion binding"/>
    <property type="evidence" value="ECO:0007669"/>
    <property type="project" value="UniProtKB-KW"/>
</dbReference>
<keyword evidence="1" id="KW-0949">S-adenosyl-L-methionine</keyword>
<protein>
    <submittedName>
        <fullName evidence="6">Radical SAM protein</fullName>
    </submittedName>
</protein>